<gene>
    <name evidence="2" type="ORF">FIM25_15065</name>
</gene>
<evidence type="ECO:0000259" key="1">
    <source>
        <dbReference type="Pfam" id="PF00535"/>
    </source>
</evidence>
<dbReference type="PANTHER" id="PTHR43685">
    <property type="entry name" value="GLYCOSYLTRANSFERASE"/>
    <property type="match status" value="1"/>
</dbReference>
<dbReference type="Pfam" id="PF00535">
    <property type="entry name" value="Glycos_transf_2"/>
    <property type="match status" value="1"/>
</dbReference>
<protein>
    <submittedName>
        <fullName evidence="2">Glycosyltransferase family 2 protein</fullName>
    </submittedName>
</protein>
<dbReference type="PANTHER" id="PTHR43685:SF2">
    <property type="entry name" value="GLYCOSYLTRANSFERASE 2-LIKE DOMAIN-CONTAINING PROTEIN"/>
    <property type="match status" value="1"/>
</dbReference>
<dbReference type="GO" id="GO:0016740">
    <property type="term" value="F:transferase activity"/>
    <property type="evidence" value="ECO:0007669"/>
    <property type="project" value="UniProtKB-KW"/>
</dbReference>
<evidence type="ECO:0000313" key="3">
    <source>
        <dbReference type="Proteomes" id="UP000321899"/>
    </source>
</evidence>
<dbReference type="InterPro" id="IPR001173">
    <property type="entry name" value="Glyco_trans_2-like"/>
</dbReference>
<dbReference type="OrthoDB" id="9809116at2"/>
<dbReference type="InterPro" id="IPR029044">
    <property type="entry name" value="Nucleotide-diphossugar_trans"/>
</dbReference>
<dbReference type="CDD" id="cd00761">
    <property type="entry name" value="Glyco_tranf_GTA_type"/>
    <property type="match status" value="1"/>
</dbReference>
<evidence type="ECO:0000313" key="2">
    <source>
        <dbReference type="EMBL" id="TYT73462.1"/>
    </source>
</evidence>
<dbReference type="EMBL" id="VDMB01000029">
    <property type="protein sequence ID" value="TYT73462.1"/>
    <property type="molecule type" value="Genomic_DNA"/>
</dbReference>
<dbReference type="Gene3D" id="3.90.550.10">
    <property type="entry name" value="Spore Coat Polysaccharide Biosynthesis Protein SpsA, Chain A"/>
    <property type="match status" value="1"/>
</dbReference>
<dbReference type="Proteomes" id="UP000321899">
    <property type="component" value="Unassembled WGS sequence"/>
</dbReference>
<keyword evidence="2" id="KW-0808">Transferase</keyword>
<keyword evidence="3" id="KW-1185">Reference proteome</keyword>
<feature type="domain" description="Glycosyltransferase 2-like" evidence="1">
    <location>
        <begin position="53"/>
        <end position="213"/>
    </location>
</feature>
<name>A0A5S5MCM2_9BACT</name>
<organism evidence="2 3">
    <name type="scientific">Desulfobotulus mexicanus</name>
    <dbReference type="NCBI Taxonomy" id="2586642"/>
    <lineage>
        <taxon>Bacteria</taxon>
        <taxon>Pseudomonadati</taxon>
        <taxon>Thermodesulfobacteriota</taxon>
        <taxon>Desulfobacteria</taxon>
        <taxon>Desulfobacterales</taxon>
        <taxon>Desulfobacteraceae</taxon>
        <taxon>Desulfobotulus</taxon>
    </lineage>
</organism>
<dbReference type="AlphaFoldDB" id="A0A5S5MCM2"/>
<accession>A0A5S5MCM2</accession>
<sequence>MPAIVSGAAKRKWQQLLTRPAKKQGFLPNLLRTQAMSPQKIEIYKHIEALSISCIIPSKDRKTLLARALKSILAQHPAPDLFHSPEIIVVDDGSSDGTAAMLATDFPEVIVIRTKGLGPGPARNAGAKAAGGDILFFLDSDDIWRPPHLQSLIPCFLKGYAFACSRAFNHNLVDGKDFTIPDTDVDLSRNAFSRMLRWCDMVPSAFAVRRDVFFLAGGFPNTRWGEDWLFFLELCARQKLCFVPEITVERTLHAKSLCADEKLKQRIITMLDRLKAAVSTLPGTGPENQEHFLALKKLALEKGDTWRSIQDFYTAAREAGLTAP</sequence>
<comment type="caution">
    <text evidence="2">The sequence shown here is derived from an EMBL/GenBank/DDBJ whole genome shotgun (WGS) entry which is preliminary data.</text>
</comment>
<dbReference type="InterPro" id="IPR050834">
    <property type="entry name" value="Glycosyltransf_2"/>
</dbReference>
<reference evidence="2 3" key="1">
    <citation type="submission" date="2019-06" db="EMBL/GenBank/DDBJ databases">
        <title>Desulfobotulus mexicanus sp. nov., a novel sulfate-reducing bacterium isolated from the sediment of an alkaline crater lake in Mexico.</title>
        <authorList>
            <person name="Hirschler-Rea A."/>
        </authorList>
    </citation>
    <scope>NUCLEOTIDE SEQUENCE [LARGE SCALE GENOMIC DNA]</scope>
    <source>
        <strain evidence="2 3">PAR22N</strain>
    </source>
</reference>
<proteinExistence type="predicted"/>
<dbReference type="SUPFAM" id="SSF53448">
    <property type="entry name" value="Nucleotide-diphospho-sugar transferases"/>
    <property type="match status" value="1"/>
</dbReference>